<reference evidence="2" key="1">
    <citation type="submission" date="2020-08" db="EMBL/GenBank/DDBJ databases">
        <title>Multicomponent nature underlies the extraordinary mechanical properties of spider dragline silk.</title>
        <authorList>
            <person name="Kono N."/>
            <person name="Nakamura H."/>
            <person name="Mori M."/>
            <person name="Yoshida Y."/>
            <person name="Ohtoshi R."/>
            <person name="Malay A.D."/>
            <person name="Moran D.A.P."/>
            <person name="Tomita M."/>
            <person name="Numata K."/>
            <person name="Arakawa K."/>
        </authorList>
    </citation>
    <scope>NUCLEOTIDE SEQUENCE</scope>
</reference>
<evidence type="ECO:0000313" key="2">
    <source>
        <dbReference type="EMBL" id="GFY33880.1"/>
    </source>
</evidence>
<gene>
    <name evidence="2" type="ORF">TNCV_4595881</name>
</gene>
<keyword evidence="1" id="KW-1133">Transmembrane helix</keyword>
<accession>A0A8X6WFI6</accession>
<dbReference type="Proteomes" id="UP000887159">
    <property type="component" value="Unassembled WGS sequence"/>
</dbReference>
<keyword evidence="1" id="KW-0472">Membrane</keyword>
<keyword evidence="1" id="KW-0812">Transmembrane</keyword>
<feature type="transmembrane region" description="Helical" evidence="1">
    <location>
        <begin position="60"/>
        <end position="78"/>
    </location>
</feature>
<evidence type="ECO:0000313" key="3">
    <source>
        <dbReference type="Proteomes" id="UP000887159"/>
    </source>
</evidence>
<protein>
    <submittedName>
        <fullName evidence="2">Uncharacterized protein</fullName>
    </submittedName>
</protein>
<dbReference type="AlphaFoldDB" id="A0A8X6WFI6"/>
<comment type="caution">
    <text evidence="2">The sequence shown here is derived from an EMBL/GenBank/DDBJ whole genome shotgun (WGS) entry which is preliminary data.</text>
</comment>
<name>A0A8X6WFI6_TRICX</name>
<sequence>MALDNSLDLTLNVRKNDLCPTAFRPITLDTINTRYLFDEWLHIYTHGSLLDFTQGASVEVFFDLFSFYSMSALIRLILTVKSRAFIWSFISFLPVSLLLIRL</sequence>
<proteinExistence type="predicted"/>
<dbReference type="EMBL" id="BMAU01021418">
    <property type="protein sequence ID" value="GFY33880.1"/>
    <property type="molecule type" value="Genomic_DNA"/>
</dbReference>
<feature type="transmembrane region" description="Helical" evidence="1">
    <location>
        <begin position="84"/>
        <end position="100"/>
    </location>
</feature>
<keyword evidence="3" id="KW-1185">Reference proteome</keyword>
<evidence type="ECO:0000256" key="1">
    <source>
        <dbReference type="SAM" id="Phobius"/>
    </source>
</evidence>
<organism evidence="2 3">
    <name type="scientific">Trichonephila clavipes</name>
    <name type="common">Golden silk orbweaver</name>
    <name type="synonym">Nephila clavipes</name>
    <dbReference type="NCBI Taxonomy" id="2585209"/>
    <lineage>
        <taxon>Eukaryota</taxon>
        <taxon>Metazoa</taxon>
        <taxon>Ecdysozoa</taxon>
        <taxon>Arthropoda</taxon>
        <taxon>Chelicerata</taxon>
        <taxon>Arachnida</taxon>
        <taxon>Araneae</taxon>
        <taxon>Araneomorphae</taxon>
        <taxon>Entelegynae</taxon>
        <taxon>Araneoidea</taxon>
        <taxon>Nephilidae</taxon>
        <taxon>Trichonephila</taxon>
    </lineage>
</organism>